<dbReference type="EMBL" id="JAIWQS010000009">
    <property type="protein sequence ID" value="KAJ8754976.1"/>
    <property type="molecule type" value="Genomic_DNA"/>
</dbReference>
<feature type="region of interest" description="Disordered" evidence="1">
    <location>
        <begin position="523"/>
        <end position="544"/>
    </location>
</feature>
<protein>
    <submittedName>
        <fullName evidence="2">Uncharacterized protein</fullName>
    </submittedName>
</protein>
<proteinExistence type="predicted"/>
<dbReference type="Pfam" id="PF06101">
    <property type="entry name" value="Vps62"/>
    <property type="match status" value="1"/>
</dbReference>
<accession>A0AAV8SRT3</accession>
<dbReference type="Proteomes" id="UP001159364">
    <property type="component" value="Linkage Group LG09"/>
</dbReference>
<dbReference type="PANTHER" id="PTHR48152:SF3">
    <property type="entry name" value="DUF946 FAMILY PROTEIN (DUF946)"/>
    <property type="match status" value="1"/>
</dbReference>
<evidence type="ECO:0000256" key="1">
    <source>
        <dbReference type="SAM" id="MobiDB-lite"/>
    </source>
</evidence>
<dbReference type="PANTHER" id="PTHR48152">
    <property type="entry name" value="F1C9.34 PROTEIN"/>
    <property type="match status" value="1"/>
</dbReference>
<comment type="caution">
    <text evidence="2">The sequence shown here is derived from an EMBL/GenBank/DDBJ whole genome shotgun (WGS) entry which is preliminary data.</text>
</comment>
<evidence type="ECO:0000313" key="3">
    <source>
        <dbReference type="Proteomes" id="UP001159364"/>
    </source>
</evidence>
<evidence type="ECO:0000313" key="2">
    <source>
        <dbReference type="EMBL" id="KAJ8754976.1"/>
    </source>
</evidence>
<sequence length="544" mass="61327">MGKYCCSSNCRSKRSDSLPLPIETTFNLPSPLPPWPEGEGFGSGTIDLGGLQVRQVSTFTKVWATSEGGSDNLGASFFEPSQIPTDFFMLGCYSQPNNRKLRGWVLVARDKTNTDALKKPIDYTLVWSSESLNIRQDGIGYFWSPTPPKGYKAVGHIVTNSQEKPSLEKVRCVRSDLTDECKTESWIWGPGKRSATKHFNVFSLTPKDVGMLDLVVCVGTFLAQKPGQTIEAASISMACMKNKEGNFSWMPNLDQIQALFQAYAPWIYLHPIEKYFPSSMSWFFVNGALLYKRGDESKPEHIEARGNNLPRVHDFYEDDGAYWIDLPVDEESKERIKRGNLKESEVYLHVKPIFGGTFTDITIWIFYPFNGPAKAKVGCINIPFRRIGEHVGDWEHLTLRVSNFSGELWSVYFSQHSRGHWVDAQDLEFHDGNKPAIYSSLHSHAMYSKPGLVLQGCGGMGIRNDTAKSEMVMDTGARFSVVAAEYLNLSEPPWLNYRRKWGPKISYGKIMKYVMKCFPSEMSGEEGPTGPMLKKSWKGDEVVQ</sequence>
<name>A0AAV8SRT3_9ROSI</name>
<dbReference type="InterPro" id="IPR009291">
    <property type="entry name" value="Vps62"/>
</dbReference>
<reference evidence="2 3" key="1">
    <citation type="submission" date="2021-09" db="EMBL/GenBank/DDBJ databases">
        <title>Genomic insights and catalytic innovation underlie evolution of tropane alkaloids biosynthesis.</title>
        <authorList>
            <person name="Wang Y.-J."/>
            <person name="Tian T."/>
            <person name="Huang J.-P."/>
            <person name="Huang S.-X."/>
        </authorList>
    </citation>
    <scope>NUCLEOTIDE SEQUENCE [LARGE SCALE GENOMIC DNA]</scope>
    <source>
        <strain evidence="2">KIB-2018</strain>
        <tissue evidence="2">Leaf</tissue>
    </source>
</reference>
<keyword evidence="3" id="KW-1185">Reference proteome</keyword>
<gene>
    <name evidence="2" type="ORF">K2173_015488</name>
</gene>
<organism evidence="2 3">
    <name type="scientific">Erythroxylum novogranatense</name>
    <dbReference type="NCBI Taxonomy" id="1862640"/>
    <lineage>
        <taxon>Eukaryota</taxon>
        <taxon>Viridiplantae</taxon>
        <taxon>Streptophyta</taxon>
        <taxon>Embryophyta</taxon>
        <taxon>Tracheophyta</taxon>
        <taxon>Spermatophyta</taxon>
        <taxon>Magnoliopsida</taxon>
        <taxon>eudicotyledons</taxon>
        <taxon>Gunneridae</taxon>
        <taxon>Pentapetalae</taxon>
        <taxon>rosids</taxon>
        <taxon>fabids</taxon>
        <taxon>Malpighiales</taxon>
        <taxon>Erythroxylaceae</taxon>
        <taxon>Erythroxylum</taxon>
    </lineage>
</organism>
<dbReference type="AlphaFoldDB" id="A0AAV8SRT3"/>